<keyword evidence="2" id="KW-1185">Reference proteome</keyword>
<evidence type="ECO:0000313" key="1">
    <source>
        <dbReference type="EMBL" id="KAK9710039.1"/>
    </source>
</evidence>
<gene>
    <name evidence="1" type="ORF">QE152_g26275</name>
</gene>
<name>A0AAW1K057_POPJA</name>
<proteinExistence type="predicted"/>
<dbReference type="EMBL" id="JASPKY010000299">
    <property type="protein sequence ID" value="KAK9710039.1"/>
    <property type="molecule type" value="Genomic_DNA"/>
</dbReference>
<evidence type="ECO:0000313" key="2">
    <source>
        <dbReference type="Proteomes" id="UP001458880"/>
    </source>
</evidence>
<comment type="caution">
    <text evidence="1">The sequence shown here is derived from an EMBL/GenBank/DDBJ whole genome shotgun (WGS) entry which is preliminary data.</text>
</comment>
<dbReference type="AlphaFoldDB" id="A0AAW1K057"/>
<reference evidence="1 2" key="1">
    <citation type="journal article" date="2024" name="BMC Genomics">
        <title>De novo assembly and annotation of Popillia japonica's genome with initial clues to its potential as an invasive pest.</title>
        <authorList>
            <person name="Cucini C."/>
            <person name="Boschi S."/>
            <person name="Funari R."/>
            <person name="Cardaioli E."/>
            <person name="Iannotti N."/>
            <person name="Marturano G."/>
            <person name="Paoli F."/>
            <person name="Bruttini M."/>
            <person name="Carapelli A."/>
            <person name="Frati F."/>
            <person name="Nardi F."/>
        </authorList>
    </citation>
    <scope>NUCLEOTIDE SEQUENCE [LARGE SCALE GENOMIC DNA]</scope>
    <source>
        <strain evidence="1">DMR45628</strain>
    </source>
</reference>
<protein>
    <submittedName>
        <fullName evidence="1">Uncharacterized protein</fullName>
    </submittedName>
</protein>
<accession>A0AAW1K057</accession>
<dbReference type="Proteomes" id="UP001458880">
    <property type="component" value="Unassembled WGS sequence"/>
</dbReference>
<organism evidence="1 2">
    <name type="scientific">Popillia japonica</name>
    <name type="common">Japanese beetle</name>
    <dbReference type="NCBI Taxonomy" id="7064"/>
    <lineage>
        <taxon>Eukaryota</taxon>
        <taxon>Metazoa</taxon>
        <taxon>Ecdysozoa</taxon>
        <taxon>Arthropoda</taxon>
        <taxon>Hexapoda</taxon>
        <taxon>Insecta</taxon>
        <taxon>Pterygota</taxon>
        <taxon>Neoptera</taxon>
        <taxon>Endopterygota</taxon>
        <taxon>Coleoptera</taxon>
        <taxon>Polyphaga</taxon>
        <taxon>Scarabaeiformia</taxon>
        <taxon>Scarabaeidae</taxon>
        <taxon>Rutelinae</taxon>
        <taxon>Popillia</taxon>
    </lineage>
</organism>
<sequence length="253" mass="28299">MLAISRKLIVAGTVMERKDIADLLAATFLEYHNVPPTDVGTEDMVGSSVNSFLLLNPPHPHDSESFLTTPRAVKALVQRTPSVKAPGLDLSANPQKSSVAILTKRTNPVHIPRFPKLFNVPVPYTRTLKYLGVLLDKHVTFKDMSVVIRPVLLHGAAIWSNSKERHINRLQVQQNKCLRIILGADIRTAVAELHQAAGIPQVADYIRQAAEVFYERTVINDNPLISGITNTRMVQEKHRMLYQHLPLYSTPRP</sequence>